<name>A0ACC3BNT0_PYRYE</name>
<proteinExistence type="predicted"/>
<reference evidence="1" key="1">
    <citation type="submission" date="2019-11" db="EMBL/GenBank/DDBJ databases">
        <title>Nori genome reveals adaptations in red seaweeds to the harsh intertidal environment.</title>
        <authorList>
            <person name="Wang D."/>
            <person name="Mao Y."/>
        </authorList>
    </citation>
    <scope>NUCLEOTIDE SEQUENCE</scope>
    <source>
        <tissue evidence="1">Gametophyte</tissue>
    </source>
</reference>
<evidence type="ECO:0000313" key="2">
    <source>
        <dbReference type="Proteomes" id="UP000798662"/>
    </source>
</evidence>
<evidence type="ECO:0000313" key="1">
    <source>
        <dbReference type="EMBL" id="KAK1859589.1"/>
    </source>
</evidence>
<gene>
    <name evidence="1" type="ORF">I4F81_002184</name>
</gene>
<dbReference type="Proteomes" id="UP000798662">
    <property type="component" value="Chromosome 1"/>
</dbReference>
<organism evidence="1 2">
    <name type="scientific">Pyropia yezoensis</name>
    <name type="common">Susabi-nori</name>
    <name type="synonym">Porphyra yezoensis</name>
    <dbReference type="NCBI Taxonomy" id="2788"/>
    <lineage>
        <taxon>Eukaryota</taxon>
        <taxon>Rhodophyta</taxon>
        <taxon>Bangiophyceae</taxon>
        <taxon>Bangiales</taxon>
        <taxon>Bangiaceae</taxon>
        <taxon>Pyropia</taxon>
    </lineage>
</organism>
<sequence length="294" mass="30360">MGVPAGRGIGQGSALPCPMGVPTGRGIPPPALFSFLPRLSACPSHPPPLTSPPFAHSHAPLVSFGGATEVDVCTVHVNDDVEVGAQLLRAAHVIDPALTRPVTNVRPGTAYPPVLLTAGLNDPRVGYWEAAKMAAHLATSPTPPPASAAATAATAASTAWAAPTTRKAAAVGGGGGVYAGGVVALRRLFRRATGRKLAEQKRKKEEKVQGQGKRKRETAPSSPPDTRRHHGRACGRLAAGPPPTRPLIPPGKEAPSHDGSVTTPRQRDSRGASTESTGRSRGEQSTVLYVHIVQ</sequence>
<comment type="caution">
    <text evidence="1">The sequence shown here is derived from an EMBL/GenBank/DDBJ whole genome shotgun (WGS) entry which is preliminary data.</text>
</comment>
<keyword evidence="2" id="KW-1185">Reference proteome</keyword>
<dbReference type="EMBL" id="CM020618">
    <property type="protein sequence ID" value="KAK1859589.1"/>
    <property type="molecule type" value="Genomic_DNA"/>
</dbReference>
<accession>A0ACC3BNT0</accession>
<protein>
    <submittedName>
        <fullName evidence="1">Uncharacterized protein</fullName>
    </submittedName>
</protein>